<accession>A0ABV2Q3A1</accession>
<organism evidence="1 2">
    <name type="scientific">Ottowia thiooxydans</name>
    <dbReference type="NCBI Taxonomy" id="219182"/>
    <lineage>
        <taxon>Bacteria</taxon>
        <taxon>Pseudomonadati</taxon>
        <taxon>Pseudomonadota</taxon>
        <taxon>Betaproteobacteria</taxon>
        <taxon>Burkholderiales</taxon>
        <taxon>Comamonadaceae</taxon>
        <taxon>Ottowia</taxon>
    </lineage>
</organism>
<sequence>MTHTRSSRNHFLRRLGAGVLGVSGLFATTLAYADYLWLQLRSSGVHVYAGELSKPLDKLPALTDVRVVVPEGKPAPHHEQASDHFKLATGEGIKDDMRFTATHAGSDGVLTYYQTRLGRNEIKAINDLELVPTVSGGNTFRLMFKGRPVTASQVNVDTTEGWRRVLSPAEDGTVSFTPSFPGLYVLEVTARIDNGSVTLGGKKYDDVRHTATLSFEVPR</sequence>
<reference evidence="1 2" key="1">
    <citation type="submission" date="2024-06" db="EMBL/GenBank/DDBJ databases">
        <title>Sorghum-associated microbial communities from plants grown in Nebraska, USA.</title>
        <authorList>
            <person name="Schachtman D."/>
        </authorList>
    </citation>
    <scope>NUCLEOTIDE SEQUENCE [LARGE SCALE GENOMIC DNA]</scope>
    <source>
        <strain evidence="1 2">2709</strain>
    </source>
</reference>
<comment type="caution">
    <text evidence="1">The sequence shown here is derived from an EMBL/GenBank/DDBJ whole genome shotgun (WGS) entry which is preliminary data.</text>
</comment>
<dbReference type="EMBL" id="JBEPSH010000001">
    <property type="protein sequence ID" value="MET4575501.1"/>
    <property type="molecule type" value="Genomic_DNA"/>
</dbReference>
<dbReference type="InterPro" id="IPR006311">
    <property type="entry name" value="TAT_signal"/>
</dbReference>
<gene>
    <name evidence="1" type="ORF">ABIE13_000598</name>
</gene>
<proteinExistence type="predicted"/>
<evidence type="ECO:0008006" key="3">
    <source>
        <dbReference type="Google" id="ProtNLM"/>
    </source>
</evidence>
<name>A0ABV2Q3A1_9BURK</name>
<evidence type="ECO:0000313" key="1">
    <source>
        <dbReference type="EMBL" id="MET4575501.1"/>
    </source>
</evidence>
<evidence type="ECO:0000313" key="2">
    <source>
        <dbReference type="Proteomes" id="UP001549320"/>
    </source>
</evidence>
<keyword evidence="2" id="KW-1185">Reference proteome</keyword>
<protein>
    <recommendedName>
        <fullName evidence="3">DUF4198 domain-containing protein</fullName>
    </recommendedName>
</protein>
<dbReference type="PROSITE" id="PS51318">
    <property type="entry name" value="TAT"/>
    <property type="match status" value="1"/>
</dbReference>
<dbReference type="RefSeq" id="WP_354440979.1">
    <property type="nucleotide sequence ID" value="NZ_JBEPSH010000001.1"/>
</dbReference>
<dbReference type="Proteomes" id="UP001549320">
    <property type="component" value="Unassembled WGS sequence"/>
</dbReference>